<dbReference type="InterPro" id="IPR013783">
    <property type="entry name" value="Ig-like_fold"/>
</dbReference>
<keyword evidence="3" id="KW-0675">Receptor</keyword>
<evidence type="ECO:0000256" key="1">
    <source>
        <dbReference type="ARBA" id="ARBA00022729"/>
    </source>
</evidence>
<dbReference type="GO" id="GO:0042101">
    <property type="term" value="C:T cell receptor complex"/>
    <property type="evidence" value="ECO:0007669"/>
    <property type="project" value="UniProtKB-KW"/>
</dbReference>
<dbReference type="GeneTree" id="ENSGT01030000234557"/>
<keyword evidence="5" id="KW-0391">Immunity</keyword>
<accession>A0A674F373</accession>
<dbReference type="SMART" id="SM00409">
    <property type="entry name" value="IG"/>
    <property type="match status" value="1"/>
</dbReference>
<keyword evidence="8" id="KW-1185">Reference proteome</keyword>
<keyword evidence="5" id="KW-1279">T cell receptor</keyword>
<name>A0A674F373_SALTR</name>
<dbReference type="GO" id="GO:0002250">
    <property type="term" value="P:adaptive immune response"/>
    <property type="evidence" value="ECO:0007669"/>
    <property type="project" value="UniProtKB-KW"/>
</dbReference>
<dbReference type="Gene3D" id="2.60.40.10">
    <property type="entry name" value="Immunoglobulins"/>
    <property type="match status" value="1"/>
</dbReference>
<evidence type="ECO:0000256" key="2">
    <source>
        <dbReference type="ARBA" id="ARBA00023130"/>
    </source>
</evidence>
<dbReference type="SUPFAM" id="SSF48726">
    <property type="entry name" value="Immunoglobulin"/>
    <property type="match status" value="1"/>
</dbReference>
<dbReference type="PANTHER" id="PTHR19367">
    <property type="entry name" value="T-CELL RECEPTOR ALPHA CHAIN V REGION"/>
    <property type="match status" value="1"/>
</dbReference>
<dbReference type="InterPro" id="IPR007110">
    <property type="entry name" value="Ig-like_dom"/>
</dbReference>
<dbReference type="InterPro" id="IPR051287">
    <property type="entry name" value="TCR_variable_region"/>
</dbReference>
<reference evidence="7" key="2">
    <citation type="submission" date="2025-09" db="UniProtKB">
        <authorList>
            <consortium name="Ensembl"/>
        </authorList>
    </citation>
    <scope>IDENTIFICATION</scope>
</reference>
<protein>
    <recommendedName>
        <fullName evidence="6">Ig-like domain-containing protein</fullName>
    </recommendedName>
</protein>
<evidence type="ECO:0000256" key="5">
    <source>
        <dbReference type="ARBA" id="ARBA00043266"/>
    </source>
</evidence>
<dbReference type="InterPro" id="IPR013106">
    <property type="entry name" value="Ig_V-set"/>
</dbReference>
<dbReference type="SMART" id="SM00406">
    <property type="entry name" value="IGv"/>
    <property type="match status" value="1"/>
</dbReference>
<reference evidence="7" key="1">
    <citation type="submission" date="2025-08" db="UniProtKB">
        <authorList>
            <consortium name="Ensembl"/>
        </authorList>
    </citation>
    <scope>IDENTIFICATION</scope>
</reference>
<organism evidence="7 8">
    <name type="scientific">Salmo trutta</name>
    <name type="common">Brown trout</name>
    <dbReference type="NCBI Taxonomy" id="8032"/>
    <lineage>
        <taxon>Eukaryota</taxon>
        <taxon>Metazoa</taxon>
        <taxon>Chordata</taxon>
        <taxon>Craniata</taxon>
        <taxon>Vertebrata</taxon>
        <taxon>Euteleostomi</taxon>
        <taxon>Actinopterygii</taxon>
        <taxon>Neopterygii</taxon>
        <taxon>Teleostei</taxon>
        <taxon>Protacanthopterygii</taxon>
        <taxon>Salmoniformes</taxon>
        <taxon>Salmonidae</taxon>
        <taxon>Salmoninae</taxon>
        <taxon>Salmo</taxon>
    </lineage>
</organism>
<dbReference type="InterPro" id="IPR003599">
    <property type="entry name" value="Ig_sub"/>
</dbReference>
<proteinExistence type="predicted"/>
<sequence>MFDDNQKEEERRISWCHNGIATSEFFYYSPVGLTVADMGPWLSNLLILAACCYECRGEDSVIQPPGDVIATEGEQVTLDCQFDAVNTNDLYLFWYKHEVNGFPKFMLGRFSFGSTNATGYEERFDAHLDKDSKSVPLTIQRLQLSDSAVYYCALRPTVTTGDTAPLQKL</sequence>
<evidence type="ECO:0000256" key="3">
    <source>
        <dbReference type="ARBA" id="ARBA00023170"/>
    </source>
</evidence>
<feature type="domain" description="Ig-like" evidence="6">
    <location>
        <begin position="59"/>
        <end position="169"/>
    </location>
</feature>
<dbReference type="PROSITE" id="PS50835">
    <property type="entry name" value="IG_LIKE"/>
    <property type="match status" value="1"/>
</dbReference>
<dbReference type="Proteomes" id="UP000472277">
    <property type="component" value="Chromosome 21"/>
</dbReference>
<evidence type="ECO:0000259" key="6">
    <source>
        <dbReference type="PROSITE" id="PS50835"/>
    </source>
</evidence>
<dbReference type="AlphaFoldDB" id="A0A674F373"/>
<evidence type="ECO:0000313" key="7">
    <source>
        <dbReference type="Ensembl" id="ENSSTUP00000115039.1"/>
    </source>
</evidence>
<dbReference type="PANTHER" id="PTHR19367:SF18">
    <property type="entry name" value="T CELL RECEPTOR ALPHA VARIABLE 16"/>
    <property type="match status" value="1"/>
</dbReference>
<dbReference type="Ensembl" id="ENSSTUT00000123086.1">
    <property type="protein sequence ID" value="ENSSTUP00000115039.1"/>
    <property type="gene ID" value="ENSSTUG00000050688.1"/>
</dbReference>
<dbReference type="InParanoid" id="A0A674F373"/>
<evidence type="ECO:0000313" key="8">
    <source>
        <dbReference type="Proteomes" id="UP000472277"/>
    </source>
</evidence>
<keyword evidence="1" id="KW-0732">Signal</keyword>
<keyword evidence="4" id="KW-0393">Immunoglobulin domain</keyword>
<evidence type="ECO:0000256" key="4">
    <source>
        <dbReference type="ARBA" id="ARBA00023319"/>
    </source>
</evidence>
<dbReference type="Pfam" id="PF07686">
    <property type="entry name" value="V-set"/>
    <property type="match status" value="1"/>
</dbReference>
<dbReference type="InterPro" id="IPR036179">
    <property type="entry name" value="Ig-like_dom_sf"/>
</dbReference>
<keyword evidence="2" id="KW-1064">Adaptive immunity</keyword>